<name>A0A9W8YJT2_9PLEO</name>
<evidence type="ECO:0000313" key="1">
    <source>
        <dbReference type="EMBL" id="KAJ4377567.1"/>
    </source>
</evidence>
<dbReference type="Proteomes" id="UP001140560">
    <property type="component" value="Unassembled WGS sequence"/>
</dbReference>
<comment type="caution">
    <text evidence="1">The sequence shown here is derived from an EMBL/GenBank/DDBJ whole genome shotgun (WGS) entry which is preliminary data.</text>
</comment>
<proteinExistence type="predicted"/>
<organism evidence="1 2">
    <name type="scientific">Neocucurbitaria cava</name>
    <dbReference type="NCBI Taxonomy" id="798079"/>
    <lineage>
        <taxon>Eukaryota</taxon>
        <taxon>Fungi</taxon>
        <taxon>Dikarya</taxon>
        <taxon>Ascomycota</taxon>
        <taxon>Pezizomycotina</taxon>
        <taxon>Dothideomycetes</taxon>
        <taxon>Pleosporomycetidae</taxon>
        <taxon>Pleosporales</taxon>
        <taxon>Pleosporineae</taxon>
        <taxon>Cucurbitariaceae</taxon>
        <taxon>Neocucurbitaria</taxon>
    </lineage>
</organism>
<dbReference type="OrthoDB" id="5243686at2759"/>
<reference evidence="1" key="1">
    <citation type="submission" date="2022-10" db="EMBL/GenBank/DDBJ databases">
        <title>Tapping the CABI collections for fungal endophytes: first genome assemblies for Collariella, Neodidymelliopsis, Ascochyta clinopodiicola, Didymella pomorum, Didymosphaeria variabile, Neocosmospora piperis and Neocucurbitaria cava.</title>
        <authorList>
            <person name="Hill R."/>
        </authorList>
    </citation>
    <scope>NUCLEOTIDE SEQUENCE</scope>
    <source>
        <strain evidence="1">IMI 356814</strain>
    </source>
</reference>
<evidence type="ECO:0000313" key="2">
    <source>
        <dbReference type="Proteomes" id="UP001140560"/>
    </source>
</evidence>
<keyword evidence="2" id="KW-1185">Reference proteome</keyword>
<gene>
    <name evidence="1" type="ORF">N0V83_000392</name>
</gene>
<sequence length="212" mass="24391">MSPPYIFQIDEIAEHPEAFSDTDGHGNWKPSTDRNSNYTLGGGGVTGKQWFCNTQRIFEIPQRPANAQPYKTFSVYYVGGVGFYVLKGDARSPPDDDVFHKLQFNYYNNHDFSSYLTDAGQYHTLRLQPQDQRWAHMLLPNIYHSDQTAPSQQYGGIIGELPIFLALMAFTTSRNYLPSVLPHTFTGGAWVQSHQWQMQSRFTFFLPYKQCR</sequence>
<protein>
    <submittedName>
        <fullName evidence="1">Uncharacterized protein</fullName>
    </submittedName>
</protein>
<dbReference type="EMBL" id="JAPEUY010000001">
    <property type="protein sequence ID" value="KAJ4377567.1"/>
    <property type="molecule type" value="Genomic_DNA"/>
</dbReference>
<accession>A0A9W8YJT2</accession>
<dbReference type="AlphaFoldDB" id="A0A9W8YJT2"/>